<evidence type="ECO:0000256" key="6">
    <source>
        <dbReference type="ARBA" id="ARBA00022695"/>
    </source>
</evidence>
<dbReference type="PANTHER" id="PTHR30478">
    <property type="entry name" value="DNA POLYMERASE III SUBUNIT BETA"/>
    <property type="match status" value="1"/>
</dbReference>
<dbReference type="RefSeq" id="WP_160549278.1">
    <property type="nucleotide sequence ID" value="NZ_JBHLUU010000112.1"/>
</dbReference>
<evidence type="ECO:0000259" key="11">
    <source>
        <dbReference type="Pfam" id="PF00712"/>
    </source>
</evidence>
<comment type="function">
    <text evidence="10">Confers DNA tethering and processivity to DNA polymerases and other proteins. Acts as a clamp, forming a ring around DNA (a reaction catalyzed by the clamp-loading complex) which diffuses in an ATP-independent manner freely and bidirectionally along dsDNA. Initially characterized for its ability to contact the catalytic subunit of DNA polymerase III (Pol III), a complex, multichain enzyme responsible for most of the replicative synthesis in bacteria; Pol III exhibits 3'-5' exonuclease proofreading activity. The beta chain is required for initiation of replication as well as for processivity of DNA replication.</text>
</comment>
<evidence type="ECO:0000256" key="4">
    <source>
        <dbReference type="ARBA" id="ARBA00022490"/>
    </source>
</evidence>
<reference evidence="14 15" key="1">
    <citation type="submission" date="2024-09" db="EMBL/GenBank/DDBJ databases">
        <authorList>
            <person name="Sun Q."/>
            <person name="Mori K."/>
        </authorList>
    </citation>
    <scope>NUCLEOTIDE SEQUENCE [LARGE SCALE GENOMIC DNA]</scope>
    <source>
        <strain evidence="14 15">CGMCC 1.9126</strain>
    </source>
</reference>
<dbReference type="Gene3D" id="3.10.150.10">
    <property type="entry name" value="DNA Polymerase III, subunit A, domain 2"/>
    <property type="match status" value="1"/>
</dbReference>
<keyword evidence="5 10" id="KW-0808">Transferase</keyword>
<keyword evidence="15" id="KW-1185">Reference proteome</keyword>
<dbReference type="Gene3D" id="3.70.10.10">
    <property type="match status" value="1"/>
</dbReference>
<feature type="domain" description="DNA polymerase III beta sliding clamp N-terminal" evidence="11">
    <location>
        <begin position="1"/>
        <end position="121"/>
    </location>
</feature>
<keyword evidence="8 10" id="KW-0239">DNA-directed DNA polymerase</keyword>
<keyword evidence="7 10" id="KW-0235">DNA replication</keyword>
<evidence type="ECO:0000256" key="7">
    <source>
        <dbReference type="ARBA" id="ARBA00022705"/>
    </source>
</evidence>
<dbReference type="InterPro" id="IPR022635">
    <property type="entry name" value="DNA_polIII_beta_C"/>
</dbReference>
<evidence type="ECO:0000256" key="10">
    <source>
        <dbReference type="PIRNR" id="PIRNR000804"/>
    </source>
</evidence>
<dbReference type="Pfam" id="PF00712">
    <property type="entry name" value="DNA_pol3_beta"/>
    <property type="match status" value="1"/>
</dbReference>
<sequence length="375" mass="41913">MQLKINPTVLSEAIKKVEKVVKPKHATPILQGIYMEATKEELIFVGSDANETFRYLVPVDGENVDVIQPGKTVLSKQITDVLKKLKKEITMILNGQILAITSARSNFDMNTFDPEEYPKLPSYEIDQPTFSLKGTEFHSIAKKTMFAASESETRPILTGVCLDMSSDCMNFVSTDSHRLGKVKTTSTSDKELKVVIPAKSLDNLIKTFDLSVDVHVYCESDSQIIFRNGPLVFYCRLLEGNYPDTSRLIPSEFKSEMKINRKVFLEELEIIKGVSLSTDNGKGGVVKLHVNGAATISSYTAQTGKGQSVVEYDSIEGEETEYDISFSAKYLIDALKAIDDDFVYFKYQGNMRPFVVAPCESTVDELQLILPVRTY</sequence>
<feature type="domain" description="DNA polymerase III beta sliding clamp C-terminal" evidence="13">
    <location>
        <begin position="247"/>
        <end position="372"/>
    </location>
</feature>
<protein>
    <recommendedName>
        <fullName evidence="3 10">Beta sliding clamp</fullName>
    </recommendedName>
</protein>
<evidence type="ECO:0000256" key="8">
    <source>
        <dbReference type="ARBA" id="ARBA00022932"/>
    </source>
</evidence>
<evidence type="ECO:0000313" key="15">
    <source>
        <dbReference type="Proteomes" id="UP001589738"/>
    </source>
</evidence>
<evidence type="ECO:0000256" key="9">
    <source>
        <dbReference type="ARBA" id="ARBA00023125"/>
    </source>
</evidence>
<evidence type="ECO:0000259" key="13">
    <source>
        <dbReference type="Pfam" id="PF02768"/>
    </source>
</evidence>
<dbReference type="InterPro" id="IPR001001">
    <property type="entry name" value="DNA_polIII_beta"/>
</dbReference>
<dbReference type="Pfam" id="PF02768">
    <property type="entry name" value="DNA_pol3_beta_3"/>
    <property type="match status" value="1"/>
</dbReference>
<keyword evidence="6 10" id="KW-0548">Nucleotidyltransferase</keyword>
<keyword evidence="9" id="KW-0238">DNA-binding</keyword>
<feature type="domain" description="DNA polymerase III beta sliding clamp central" evidence="12">
    <location>
        <begin position="132"/>
        <end position="244"/>
    </location>
</feature>
<dbReference type="PIRSF" id="PIRSF000804">
    <property type="entry name" value="DNA_pol_III_b"/>
    <property type="match status" value="1"/>
</dbReference>
<dbReference type="InterPro" id="IPR046938">
    <property type="entry name" value="DNA_clamp_sf"/>
</dbReference>
<comment type="subcellular location">
    <subcellularLocation>
        <location evidence="1 10">Cytoplasm</location>
    </subcellularLocation>
</comment>
<dbReference type="CDD" id="cd00140">
    <property type="entry name" value="beta_clamp"/>
    <property type="match status" value="1"/>
</dbReference>
<dbReference type="GO" id="GO:0003887">
    <property type="term" value="F:DNA-directed DNA polymerase activity"/>
    <property type="evidence" value="ECO:0007669"/>
    <property type="project" value="UniProtKB-EC"/>
</dbReference>
<organism evidence="14 15">
    <name type="scientific">Robertmurraya beringensis</name>
    <dbReference type="NCBI Taxonomy" id="641660"/>
    <lineage>
        <taxon>Bacteria</taxon>
        <taxon>Bacillati</taxon>
        <taxon>Bacillota</taxon>
        <taxon>Bacilli</taxon>
        <taxon>Bacillales</taxon>
        <taxon>Bacillaceae</taxon>
        <taxon>Robertmurraya</taxon>
    </lineage>
</organism>
<evidence type="ECO:0000313" key="14">
    <source>
        <dbReference type="EMBL" id="MFC0476845.1"/>
    </source>
</evidence>
<dbReference type="EMBL" id="JBHLUU010000112">
    <property type="protein sequence ID" value="MFC0476845.1"/>
    <property type="molecule type" value="Genomic_DNA"/>
</dbReference>
<evidence type="ECO:0000256" key="1">
    <source>
        <dbReference type="ARBA" id="ARBA00004496"/>
    </source>
</evidence>
<evidence type="ECO:0000256" key="5">
    <source>
        <dbReference type="ARBA" id="ARBA00022679"/>
    </source>
</evidence>
<dbReference type="PANTHER" id="PTHR30478:SF0">
    <property type="entry name" value="BETA SLIDING CLAMP"/>
    <property type="match status" value="1"/>
</dbReference>
<dbReference type="Pfam" id="PF02767">
    <property type="entry name" value="DNA_pol3_beta_2"/>
    <property type="match status" value="1"/>
</dbReference>
<dbReference type="InterPro" id="IPR022634">
    <property type="entry name" value="DNA_polIII_beta_N"/>
</dbReference>
<dbReference type="NCBIfam" id="TIGR00663">
    <property type="entry name" value="dnan"/>
    <property type="match status" value="1"/>
</dbReference>
<accession>A0ABV6KVB9</accession>
<comment type="subunit">
    <text evidence="10">Forms a ring-shaped head-to-tail homodimer around DNA.</text>
</comment>
<keyword evidence="4 10" id="KW-0963">Cytoplasm</keyword>
<dbReference type="InterPro" id="IPR022637">
    <property type="entry name" value="DNA_polIII_beta_cen"/>
</dbReference>
<dbReference type="SMART" id="SM00480">
    <property type="entry name" value="POL3Bc"/>
    <property type="match status" value="1"/>
</dbReference>
<dbReference type="SUPFAM" id="SSF55979">
    <property type="entry name" value="DNA clamp"/>
    <property type="match status" value="3"/>
</dbReference>
<comment type="similarity">
    <text evidence="2 10">Belongs to the beta sliding clamp family.</text>
</comment>
<evidence type="ECO:0000256" key="2">
    <source>
        <dbReference type="ARBA" id="ARBA00010752"/>
    </source>
</evidence>
<evidence type="ECO:0000259" key="12">
    <source>
        <dbReference type="Pfam" id="PF02767"/>
    </source>
</evidence>
<proteinExistence type="inferred from homology"/>
<name>A0ABV6KVB9_9BACI</name>
<comment type="caution">
    <text evidence="14">The sequence shown here is derived from an EMBL/GenBank/DDBJ whole genome shotgun (WGS) entry which is preliminary data.</text>
</comment>
<evidence type="ECO:0000256" key="3">
    <source>
        <dbReference type="ARBA" id="ARBA00021035"/>
    </source>
</evidence>
<gene>
    <name evidence="14" type="primary">dnaN</name>
    <name evidence="14" type="ORF">ACFFHF_16705</name>
</gene>
<dbReference type="Proteomes" id="UP001589738">
    <property type="component" value="Unassembled WGS sequence"/>
</dbReference>